<dbReference type="GO" id="GO:0032259">
    <property type="term" value="P:methylation"/>
    <property type="evidence" value="ECO:0007669"/>
    <property type="project" value="UniProtKB-KW"/>
</dbReference>
<dbReference type="InParanoid" id="A0A5C3PX50"/>
<evidence type="ECO:0000313" key="4">
    <source>
        <dbReference type="EMBL" id="TFK94405.1"/>
    </source>
</evidence>
<sequence length="325" mass="36309">MTTRCLRLRPYLYSPYVGHHSTRLPRTLGRERFPPIVAHIHHLPVPEEPMPPDYELQSYWNARFENEHHFEWLGDGSDTILPYVRSYLSKSRASGQSSPSHPSRLLHIGAGTSSLAERIRELYKDIYGHEANEEAIVHTDFAENLVARMQERESSLAKGSPGKGMLWLCVDIMKWGDVQGALASGGEDAQGVFDVVVDKSTSDAISCREDAVLTSKDRCLHPAFNEYLAAHKGQTINLAPVEILAVHLASLVHPGGLWVALTFSSNRFAFLSSPEATNSTMSPRASQYWLVEDIKTIDAPTGMEGSGYAPVVQHYVFLLRRKDNR</sequence>
<comment type="similarity">
    <text evidence="1">Belongs to the methyltransferase superfamily.</text>
</comment>
<dbReference type="EMBL" id="ML210969">
    <property type="protein sequence ID" value="TFK94405.1"/>
    <property type="molecule type" value="Genomic_DNA"/>
</dbReference>
<keyword evidence="5" id="KW-1185">Reference proteome</keyword>
<dbReference type="AlphaFoldDB" id="A0A5C3PX50"/>
<dbReference type="Gene3D" id="3.40.50.150">
    <property type="entry name" value="Vaccinia Virus protein VP39"/>
    <property type="match status" value="1"/>
</dbReference>
<evidence type="ECO:0000256" key="1">
    <source>
        <dbReference type="ARBA" id="ARBA00008361"/>
    </source>
</evidence>
<evidence type="ECO:0000313" key="5">
    <source>
        <dbReference type="Proteomes" id="UP000308197"/>
    </source>
</evidence>
<evidence type="ECO:0000256" key="2">
    <source>
        <dbReference type="ARBA" id="ARBA00022603"/>
    </source>
</evidence>
<reference evidence="4 5" key="1">
    <citation type="journal article" date="2019" name="Nat. Ecol. Evol.">
        <title>Megaphylogeny resolves global patterns of mushroom evolution.</title>
        <authorList>
            <person name="Varga T."/>
            <person name="Krizsan K."/>
            <person name="Foldi C."/>
            <person name="Dima B."/>
            <person name="Sanchez-Garcia M."/>
            <person name="Sanchez-Ramirez S."/>
            <person name="Szollosi G.J."/>
            <person name="Szarkandi J.G."/>
            <person name="Papp V."/>
            <person name="Albert L."/>
            <person name="Andreopoulos W."/>
            <person name="Angelini C."/>
            <person name="Antonin V."/>
            <person name="Barry K.W."/>
            <person name="Bougher N.L."/>
            <person name="Buchanan P."/>
            <person name="Buyck B."/>
            <person name="Bense V."/>
            <person name="Catcheside P."/>
            <person name="Chovatia M."/>
            <person name="Cooper J."/>
            <person name="Damon W."/>
            <person name="Desjardin D."/>
            <person name="Finy P."/>
            <person name="Geml J."/>
            <person name="Haridas S."/>
            <person name="Hughes K."/>
            <person name="Justo A."/>
            <person name="Karasinski D."/>
            <person name="Kautmanova I."/>
            <person name="Kiss B."/>
            <person name="Kocsube S."/>
            <person name="Kotiranta H."/>
            <person name="LaButti K.M."/>
            <person name="Lechner B.E."/>
            <person name="Liimatainen K."/>
            <person name="Lipzen A."/>
            <person name="Lukacs Z."/>
            <person name="Mihaltcheva S."/>
            <person name="Morgado L.N."/>
            <person name="Niskanen T."/>
            <person name="Noordeloos M.E."/>
            <person name="Ohm R.A."/>
            <person name="Ortiz-Santana B."/>
            <person name="Ovrebo C."/>
            <person name="Racz N."/>
            <person name="Riley R."/>
            <person name="Savchenko A."/>
            <person name="Shiryaev A."/>
            <person name="Soop K."/>
            <person name="Spirin V."/>
            <person name="Szebenyi C."/>
            <person name="Tomsovsky M."/>
            <person name="Tulloss R.E."/>
            <person name="Uehling J."/>
            <person name="Grigoriev I.V."/>
            <person name="Vagvolgyi C."/>
            <person name="Papp T."/>
            <person name="Martin F.M."/>
            <person name="Miettinen O."/>
            <person name="Hibbett D.S."/>
            <person name="Nagy L.G."/>
        </authorList>
    </citation>
    <scope>NUCLEOTIDE SEQUENCE [LARGE SCALE GENOMIC DNA]</scope>
    <source>
        <strain evidence="4 5">HHB13444</strain>
    </source>
</reference>
<dbReference type="PANTHER" id="PTHR12176:SF84">
    <property type="entry name" value="METHYLTRANSFERASE DOMAIN-CONTAINING PROTEIN"/>
    <property type="match status" value="1"/>
</dbReference>
<dbReference type="STRING" id="1314778.A0A5C3PX50"/>
<dbReference type="Proteomes" id="UP000308197">
    <property type="component" value="Unassembled WGS sequence"/>
</dbReference>
<dbReference type="GO" id="GO:0008168">
    <property type="term" value="F:methyltransferase activity"/>
    <property type="evidence" value="ECO:0007669"/>
    <property type="project" value="UniProtKB-KW"/>
</dbReference>
<protein>
    <submittedName>
        <fullName evidence="4">Uncharacterized protein</fullName>
    </submittedName>
</protein>
<gene>
    <name evidence="4" type="ORF">K466DRAFT_535986</name>
</gene>
<dbReference type="InterPro" id="IPR029063">
    <property type="entry name" value="SAM-dependent_MTases_sf"/>
</dbReference>
<proteinExistence type="inferred from homology"/>
<accession>A0A5C3PX50</accession>
<dbReference type="PANTHER" id="PTHR12176">
    <property type="entry name" value="SAM-DEPENDENT METHYLTRANSFERASE SUPERFAMILY PROTEIN"/>
    <property type="match status" value="1"/>
</dbReference>
<dbReference type="InterPro" id="IPR051419">
    <property type="entry name" value="Lys/N-term_MeTrsfase_sf"/>
</dbReference>
<keyword evidence="3" id="KW-0808">Transferase</keyword>
<dbReference type="SUPFAM" id="SSF53335">
    <property type="entry name" value="S-adenosyl-L-methionine-dependent methyltransferases"/>
    <property type="match status" value="1"/>
</dbReference>
<name>A0A5C3PX50_9APHY</name>
<organism evidence="4 5">
    <name type="scientific">Polyporus arcularius HHB13444</name>
    <dbReference type="NCBI Taxonomy" id="1314778"/>
    <lineage>
        <taxon>Eukaryota</taxon>
        <taxon>Fungi</taxon>
        <taxon>Dikarya</taxon>
        <taxon>Basidiomycota</taxon>
        <taxon>Agaricomycotina</taxon>
        <taxon>Agaricomycetes</taxon>
        <taxon>Polyporales</taxon>
        <taxon>Polyporaceae</taxon>
        <taxon>Polyporus</taxon>
    </lineage>
</organism>
<keyword evidence="2" id="KW-0489">Methyltransferase</keyword>
<evidence type="ECO:0000256" key="3">
    <source>
        <dbReference type="ARBA" id="ARBA00022679"/>
    </source>
</evidence>